<dbReference type="PANTHER" id="PTHR33266">
    <property type="entry name" value="CHROMOSOME 15, WHOLE GENOME SHOTGUN SEQUENCE"/>
    <property type="match status" value="1"/>
</dbReference>
<evidence type="ECO:0000256" key="1">
    <source>
        <dbReference type="SAM" id="MobiDB-lite"/>
    </source>
</evidence>
<protein>
    <submittedName>
        <fullName evidence="3">7962_t:CDS:1</fullName>
    </submittedName>
</protein>
<feature type="non-terminal residue" evidence="3">
    <location>
        <position position="449"/>
    </location>
</feature>
<sequence>RKELKHLLLPINTNLLLSLELSRAFSIDYKDNDDFICELKEQLNVITNSEGYFNYLPVIQSSGYGKIRAVCQLAKSHPLIYVCFHSKTSTGHPPATPKSNIMHQELMNMKNIDEAHTVAFSWLRSMIQVFCEMGLEKKSEDLLYNESFSLLVNKNKTDIGFRAIRKVLLDLRQYSYDILTDPNSSVANLALSKEDDPSARGKLSICKPFFYISTHDCLRGFKKLPHEDDDLGYSIIQFDIICLAKQKLLGGVVSWKYLNEVDKKIAALAVVSSVTTTCLSSFIYYKCFEPVMSEAALELLSEKNVEFEILGELGNTFQSGGILDAGSQGEPVVRLLFLGTWCYLISSKRGKSPNNKVKNYKDKQSQNTMRRKTEPSLSPEIVFTEELKKCIGKNNLGIYLNIGQAYMEEPFIQPCFYDRKKVTFDTDLSITITTRSQSTFKLPEDKLYN</sequence>
<evidence type="ECO:0000256" key="2">
    <source>
        <dbReference type="SAM" id="SignalP"/>
    </source>
</evidence>
<evidence type="ECO:0000313" key="4">
    <source>
        <dbReference type="Proteomes" id="UP000789570"/>
    </source>
</evidence>
<dbReference type="Proteomes" id="UP000789570">
    <property type="component" value="Unassembled WGS sequence"/>
</dbReference>
<proteinExistence type="predicted"/>
<feature type="region of interest" description="Disordered" evidence="1">
    <location>
        <begin position="353"/>
        <end position="375"/>
    </location>
</feature>
<accession>A0A9N9EZY1</accession>
<gene>
    <name evidence="3" type="ORF">FCALED_LOCUS13188</name>
</gene>
<feature type="chain" id="PRO_5040281130" evidence="2">
    <location>
        <begin position="25"/>
        <end position="449"/>
    </location>
</feature>
<name>A0A9N9EZY1_9GLOM</name>
<dbReference type="AlphaFoldDB" id="A0A9N9EZY1"/>
<reference evidence="3" key="1">
    <citation type="submission" date="2021-06" db="EMBL/GenBank/DDBJ databases">
        <authorList>
            <person name="Kallberg Y."/>
            <person name="Tangrot J."/>
            <person name="Rosling A."/>
        </authorList>
    </citation>
    <scope>NUCLEOTIDE SEQUENCE</scope>
    <source>
        <strain evidence="3">UK204</strain>
    </source>
</reference>
<keyword evidence="2" id="KW-0732">Signal</keyword>
<comment type="caution">
    <text evidence="3">The sequence shown here is derived from an EMBL/GenBank/DDBJ whole genome shotgun (WGS) entry which is preliminary data.</text>
</comment>
<dbReference type="EMBL" id="CAJVPQ010007306">
    <property type="protein sequence ID" value="CAG8695366.1"/>
    <property type="molecule type" value="Genomic_DNA"/>
</dbReference>
<evidence type="ECO:0000313" key="3">
    <source>
        <dbReference type="EMBL" id="CAG8695366.1"/>
    </source>
</evidence>
<dbReference type="OrthoDB" id="107110at2759"/>
<feature type="signal peptide" evidence="2">
    <location>
        <begin position="1"/>
        <end position="24"/>
    </location>
</feature>
<organism evidence="3 4">
    <name type="scientific">Funneliformis caledonium</name>
    <dbReference type="NCBI Taxonomy" id="1117310"/>
    <lineage>
        <taxon>Eukaryota</taxon>
        <taxon>Fungi</taxon>
        <taxon>Fungi incertae sedis</taxon>
        <taxon>Mucoromycota</taxon>
        <taxon>Glomeromycotina</taxon>
        <taxon>Glomeromycetes</taxon>
        <taxon>Glomerales</taxon>
        <taxon>Glomeraceae</taxon>
        <taxon>Funneliformis</taxon>
    </lineage>
</organism>
<dbReference type="PANTHER" id="PTHR33266:SF1">
    <property type="entry name" value="F-BOX DOMAIN-CONTAINING PROTEIN"/>
    <property type="match status" value="1"/>
</dbReference>
<keyword evidence="4" id="KW-1185">Reference proteome</keyword>